<dbReference type="EMBL" id="BARS01056009">
    <property type="protein sequence ID" value="GAG50874.1"/>
    <property type="molecule type" value="Genomic_DNA"/>
</dbReference>
<organism evidence="1">
    <name type="scientific">marine sediment metagenome</name>
    <dbReference type="NCBI Taxonomy" id="412755"/>
    <lineage>
        <taxon>unclassified sequences</taxon>
        <taxon>metagenomes</taxon>
        <taxon>ecological metagenomes</taxon>
    </lineage>
</organism>
<proteinExistence type="predicted"/>
<comment type="caution">
    <text evidence="1">The sequence shown here is derived from an EMBL/GenBank/DDBJ whole genome shotgun (WGS) entry which is preliminary data.</text>
</comment>
<accession>X0Y4K8</accession>
<reference evidence="1" key="1">
    <citation type="journal article" date="2014" name="Front. Microbiol.">
        <title>High frequency of phylogenetically diverse reductive dehalogenase-homologous genes in deep subseafloor sedimentary metagenomes.</title>
        <authorList>
            <person name="Kawai M."/>
            <person name="Futagami T."/>
            <person name="Toyoda A."/>
            <person name="Takaki Y."/>
            <person name="Nishi S."/>
            <person name="Hori S."/>
            <person name="Arai W."/>
            <person name="Tsubouchi T."/>
            <person name="Morono Y."/>
            <person name="Uchiyama I."/>
            <person name="Ito T."/>
            <person name="Fujiyama A."/>
            <person name="Inagaki F."/>
            <person name="Takami H."/>
        </authorList>
    </citation>
    <scope>NUCLEOTIDE SEQUENCE</scope>
    <source>
        <strain evidence="1">Expedition CK06-06</strain>
    </source>
</reference>
<evidence type="ECO:0000313" key="1">
    <source>
        <dbReference type="EMBL" id="GAG50874.1"/>
    </source>
</evidence>
<dbReference type="AlphaFoldDB" id="X0Y4K8"/>
<name>X0Y4K8_9ZZZZ</name>
<sequence length="153" mass="18161">METLEIEKIKVNDAKVLAEATLETINDIHEYVEFNEYQYKNNVNPSFIDEEELKSEIMNLSLNQRKKLKRAINAFRIKGSLQSVNRFYHFIMKKVLKSDTRIGVIFGKKQLEIVAKRKKFVAARNEMLKMRNEYHMEKADFYKLRIANGQKLQ</sequence>
<gene>
    <name evidence="1" type="ORF">S01H1_82594</name>
</gene>
<protein>
    <submittedName>
        <fullName evidence="1">Uncharacterized protein</fullName>
    </submittedName>
</protein>